<protein>
    <submittedName>
        <fullName evidence="2">AlNc14C201G8686 protein</fullName>
    </submittedName>
</protein>
<evidence type="ECO:0000256" key="1">
    <source>
        <dbReference type="SAM" id="Phobius"/>
    </source>
</evidence>
<gene>
    <name evidence="2" type="primary">AlNc14C201G8686</name>
    <name evidence="2" type="ORF">ALNC14_097770</name>
</gene>
<reference evidence="2" key="2">
    <citation type="submission" date="2011-02" db="EMBL/GenBank/DDBJ databases">
        <authorList>
            <person name="MacLean D."/>
        </authorList>
    </citation>
    <scope>NUCLEOTIDE SEQUENCE</scope>
</reference>
<organism evidence="2">
    <name type="scientific">Albugo laibachii Nc14</name>
    <dbReference type="NCBI Taxonomy" id="890382"/>
    <lineage>
        <taxon>Eukaryota</taxon>
        <taxon>Sar</taxon>
        <taxon>Stramenopiles</taxon>
        <taxon>Oomycota</taxon>
        <taxon>Peronosporomycetes</taxon>
        <taxon>Albuginales</taxon>
        <taxon>Albuginaceae</taxon>
        <taxon>Albugo</taxon>
    </lineage>
</organism>
<accession>F0WQM4</accession>
<sequence length="61" mass="6819">MASFLTIKLSISKSLRGLAIDTLLEKPYLFNLLTILHMVDAIVIALASWTEFQVWIGKAGR</sequence>
<proteinExistence type="predicted"/>
<dbReference type="EMBL" id="FR824246">
    <property type="protein sequence ID" value="CCA23633.1"/>
    <property type="molecule type" value="Genomic_DNA"/>
</dbReference>
<keyword evidence="1" id="KW-0472">Membrane</keyword>
<evidence type="ECO:0000313" key="2">
    <source>
        <dbReference type="EMBL" id="CCA23633.1"/>
    </source>
</evidence>
<dbReference type="HOGENOM" id="CLU_2927386_0_0_1"/>
<name>F0WQM4_9STRA</name>
<keyword evidence="1" id="KW-1133">Transmembrane helix</keyword>
<reference evidence="2" key="1">
    <citation type="journal article" date="2011" name="PLoS Biol.">
        <title>Gene gain and loss during evolution of obligate parasitism in the white rust pathogen of Arabidopsis thaliana.</title>
        <authorList>
            <person name="Kemen E."/>
            <person name="Gardiner A."/>
            <person name="Schultz-Larsen T."/>
            <person name="Kemen A.C."/>
            <person name="Balmuth A.L."/>
            <person name="Robert-Seilaniantz A."/>
            <person name="Bailey K."/>
            <person name="Holub E."/>
            <person name="Studholme D.J."/>
            <person name="Maclean D."/>
            <person name="Jones J.D."/>
        </authorList>
    </citation>
    <scope>NUCLEOTIDE SEQUENCE</scope>
</reference>
<keyword evidence="1" id="KW-0812">Transmembrane</keyword>
<feature type="transmembrane region" description="Helical" evidence="1">
    <location>
        <begin position="28"/>
        <end position="49"/>
    </location>
</feature>
<dbReference type="AlphaFoldDB" id="F0WQM4"/>